<organism evidence="1 2">
    <name type="scientific">Armillaria gallica</name>
    <name type="common">Bulbous honey fungus</name>
    <name type="synonym">Armillaria bulbosa</name>
    <dbReference type="NCBI Taxonomy" id="47427"/>
    <lineage>
        <taxon>Eukaryota</taxon>
        <taxon>Fungi</taxon>
        <taxon>Dikarya</taxon>
        <taxon>Basidiomycota</taxon>
        <taxon>Agaricomycotina</taxon>
        <taxon>Agaricomycetes</taxon>
        <taxon>Agaricomycetidae</taxon>
        <taxon>Agaricales</taxon>
        <taxon>Marasmiineae</taxon>
        <taxon>Physalacriaceae</taxon>
        <taxon>Armillaria</taxon>
    </lineage>
</organism>
<evidence type="ECO:0000313" key="1">
    <source>
        <dbReference type="EMBL" id="PBK89357.1"/>
    </source>
</evidence>
<proteinExistence type="predicted"/>
<accession>A0A2H3DJV9</accession>
<gene>
    <name evidence="1" type="ORF">ARMGADRAFT_1033410</name>
</gene>
<dbReference type="InParanoid" id="A0A2H3DJV9"/>
<keyword evidence="2" id="KW-1185">Reference proteome</keyword>
<name>A0A2H3DJV9_ARMGA</name>
<protein>
    <submittedName>
        <fullName evidence="1">Uncharacterized protein</fullName>
    </submittedName>
</protein>
<dbReference type="Proteomes" id="UP000217790">
    <property type="component" value="Unassembled WGS sequence"/>
</dbReference>
<evidence type="ECO:0000313" key="2">
    <source>
        <dbReference type="Proteomes" id="UP000217790"/>
    </source>
</evidence>
<dbReference type="EMBL" id="KZ293669">
    <property type="protein sequence ID" value="PBK89357.1"/>
    <property type="molecule type" value="Genomic_DNA"/>
</dbReference>
<reference evidence="2" key="1">
    <citation type="journal article" date="2017" name="Nat. Ecol. Evol.">
        <title>Genome expansion and lineage-specific genetic innovations in the forest pathogenic fungi Armillaria.</title>
        <authorList>
            <person name="Sipos G."/>
            <person name="Prasanna A.N."/>
            <person name="Walter M.C."/>
            <person name="O'Connor E."/>
            <person name="Balint B."/>
            <person name="Krizsan K."/>
            <person name="Kiss B."/>
            <person name="Hess J."/>
            <person name="Varga T."/>
            <person name="Slot J."/>
            <person name="Riley R."/>
            <person name="Boka B."/>
            <person name="Rigling D."/>
            <person name="Barry K."/>
            <person name="Lee J."/>
            <person name="Mihaltcheva S."/>
            <person name="LaButti K."/>
            <person name="Lipzen A."/>
            <person name="Waldron R."/>
            <person name="Moloney N.M."/>
            <person name="Sperisen C."/>
            <person name="Kredics L."/>
            <person name="Vagvoelgyi C."/>
            <person name="Patrignani A."/>
            <person name="Fitzpatrick D."/>
            <person name="Nagy I."/>
            <person name="Doyle S."/>
            <person name="Anderson J.B."/>
            <person name="Grigoriev I.V."/>
            <person name="Gueldener U."/>
            <person name="Muensterkoetter M."/>
            <person name="Nagy L.G."/>
        </authorList>
    </citation>
    <scope>NUCLEOTIDE SEQUENCE [LARGE SCALE GENOMIC DNA]</scope>
    <source>
        <strain evidence="2">Ar21-2</strain>
    </source>
</reference>
<dbReference type="AlphaFoldDB" id="A0A2H3DJV9"/>
<sequence length="132" mass="14059">MSNPCLPPIGAVRVAIQDEYSKGLLPGLESLFIDSSVAGGPSDDFMEEVNGKKGAYYVGASTQIGLHFMTTSPSASQTESEGSHLASSMTSAVHPLRLFLDLVARLAILSLNPNNPFFPSLRAAGQRRLLPR</sequence>